<protein>
    <submittedName>
        <fullName evidence="1">Uncharacterized protein</fullName>
    </submittedName>
</protein>
<dbReference type="Proteomes" id="UP000823775">
    <property type="component" value="Unassembled WGS sequence"/>
</dbReference>
<sequence length="54" mass="5850">PLLGIHVTSMVRGSESTPRCLIADGIVISPVYCFALARQRRSTNIIWQLAGAPL</sequence>
<gene>
    <name evidence="1" type="ORF">HAX54_029672</name>
</gene>
<evidence type="ECO:0000313" key="1">
    <source>
        <dbReference type="EMBL" id="MCD9642730.1"/>
    </source>
</evidence>
<dbReference type="EMBL" id="JACEIK010003691">
    <property type="protein sequence ID" value="MCD9642730.1"/>
    <property type="molecule type" value="Genomic_DNA"/>
</dbReference>
<organism evidence="1 2">
    <name type="scientific">Datura stramonium</name>
    <name type="common">Jimsonweed</name>
    <name type="synonym">Common thornapple</name>
    <dbReference type="NCBI Taxonomy" id="4076"/>
    <lineage>
        <taxon>Eukaryota</taxon>
        <taxon>Viridiplantae</taxon>
        <taxon>Streptophyta</taxon>
        <taxon>Embryophyta</taxon>
        <taxon>Tracheophyta</taxon>
        <taxon>Spermatophyta</taxon>
        <taxon>Magnoliopsida</taxon>
        <taxon>eudicotyledons</taxon>
        <taxon>Gunneridae</taxon>
        <taxon>Pentapetalae</taxon>
        <taxon>asterids</taxon>
        <taxon>lamiids</taxon>
        <taxon>Solanales</taxon>
        <taxon>Solanaceae</taxon>
        <taxon>Solanoideae</taxon>
        <taxon>Datureae</taxon>
        <taxon>Datura</taxon>
    </lineage>
</organism>
<feature type="non-terminal residue" evidence="1">
    <location>
        <position position="1"/>
    </location>
</feature>
<proteinExistence type="predicted"/>
<evidence type="ECO:0000313" key="2">
    <source>
        <dbReference type="Proteomes" id="UP000823775"/>
    </source>
</evidence>
<reference evidence="1 2" key="1">
    <citation type="journal article" date="2021" name="BMC Genomics">
        <title>Datura genome reveals duplications of psychoactive alkaloid biosynthetic genes and high mutation rate following tissue culture.</title>
        <authorList>
            <person name="Rajewski A."/>
            <person name="Carter-House D."/>
            <person name="Stajich J."/>
            <person name="Litt A."/>
        </authorList>
    </citation>
    <scope>NUCLEOTIDE SEQUENCE [LARGE SCALE GENOMIC DNA]</scope>
    <source>
        <strain evidence="1">AR-01</strain>
    </source>
</reference>
<feature type="non-terminal residue" evidence="1">
    <location>
        <position position="54"/>
    </location>
</feature>
<name>A0ABS8V960_DATST</name>
<accession>A0ABS8V960</accession>
<keyword evidence="2" id="KW-1185">Reference proteome</keyword>
<comment type="caution">
    <text evidence="1">The sequence shown here is derived from an EMBL/GenBank/DDBJ whole genome shotgun (WGS) entry which is preliminary data.</text>
</comment>